<evidence type="ECO:0000313" key="17">
    <source>
        <dbReference type="EMBL" id="EXM21316.1"/>
    </source>
</evidence>
<evidence type="ECO:0000256" key="6">
    <source>
        <dbReference type="ARBA" id="ARBA00022622"/>
    </source>
</evidence>
<dbReference type="PANTHER" id="PTHR33048:SF143">
    <property type="entry name" value="EXTRACELLULAR MEMBRANE PROTEIN CFEM DOMAIN-CONTAINING PROTEIN-RELATED"/>
    <property type="match status" value="1"/>
</dbReference>
<evidence type="ECO:0000256" key="12">
    <source>
        <dbReference type="ARBA" id="ARBA00023288"/>
    </source>
</evidence>
<evidence type="ECO:0000259" key="15">
    <source>
        <dbReference type="Pfam" id="PF05730"/>
    </source>
</evidence>
<keyword evidence="5" id="KW-0964">Secreted</keyword>
<evidence type="ECO:0000256" key="11">
    <source>
        <dbReference type="ARBA" id="ARBA00023157"/>
    </source>
</evidence>
<evidence type="ECO:0000256" key="9">
    <source>
        <dbReference type="ARBA" id="ARBA00022989"/>
    </source>
</evidence>
<dbReference type="OrthoDB" id="2496787at2759"/>
<dbReference type="GO" id="GO:0098552">
    <property type="term" value="C:side of membrane"/>
    <property type="evidence" value="ECO:0007669"/>
    <property type="project" value="UniProtKB-KW"/>
</dbReference>
<comment type="similarity">
    <text evidence="13">Belongs to the SAT4 family.</text>
</comment>
<feature type="transmembrane region" description="Helical" evidence="14">
    <location>
        <begin position="365"/>
        <end position="385"/>
    </location>
</feature>
<dbReference type="InterPro" id="IPR052337">
    <property type="entry name" value="SAT4-like"/>
</dbReference>
<name>X0LJZ3_FUSOX</name>
<proteinExistence type="inferred from homology"/>
<reference evidence="17" key="1">
    <citation type="submission" date="2011-11" db="EMBL/GenBank/DDBJ databases">
        <title>The Genome Sequence of Fusarium oxysporum Cotton.</title>
        <authorList>
            <consortium name="The Broad Institute Genome Sequencing Platform"/>
            <person name="Ma L.-J."/>
            <person name="Gale L.R."/>
            <person name="Schwartz D.C."/>
            <person name="Zhou S."/>
            <person name="Corby-Kistler H."/>
            <person name="Young S.K."/>
            <person name="Zeng Q."/>
            <person name="Gargeya S."/>
            <person name="Fitzgerald M."/>
            <person name="Haas B."/>
            <person name="Abouelleil A."/>
            <person name="Alvarado L."/>
            <person name="Arachchi H.M."/>
            <person name="Berlin A."/>
            <person name="Brown A."/>
            <person name="Chapman S.B."/>
            <person name="Chen Z."/>
            <person name="Dunbar C."/>
            <person name="Freedman E."/>
            <person name="Gearin G."/>
            <person name="Goldberg J."/>
            <person name="Griggs A."/>
            <person name="Gujja S."/>
            <person name="Heiman D."/>
            <person name="Howarth C."/>
            <person name="Larson L."/>
            <person name="Lui A."/>
            <person name="MacDonald P.J.P."/>
            <person name="Montmayeur A."/>
            <person name="Murphy C."/>
            <person name="Neiman D."/>
            <person name="Pearson M."/>
            <person name="Priest M."/>
            <person name="Roberts A."/>
            <person name="Saif S."/>
            <person name="Shea T."/>
            <person name="Shenoy N."/>
            <person name="Sisk P."/>
            <person name="Stolte C."/>
            <person name="Sykes S."/>
            <person name="Wortman J."/>
            <person name="Nusbaum C."/>
            <person name="Birren B."/>
        </authorList>
    </citation>
    <scope>NUCLEOTIDE SEQUENCE [LARGE SCALE GENOMIC DNA]</scope>
    <source>
        <strain evidence="17">25433</strain>
    </source>
</reference>
<evidence type="ECO:0000256" key="7">
    <source>
        <dbReference type="ARBA" id="ARBA00022692"/>
    </source>
</evidence>
<feature type="transmembrane region" description="Helical" evidence="14">
    <location>
        <begin position="244"/>
        <end position="265"/>
    </location>
</feature>
<keyword evidence="12" id="KW-0449">Lipoprotein</keyword>
<evidence type="ECO:0000256" key="10">
    <source>
        <dbReference type="ARBA" id="ARBA00023136"/>
    </source>
</evidence>
<feature type="transmembrane region" description="Helical" evidence="14">
    <location>
        <begin position="326"/>
        <end position="345"/>
    </location>
</feature>
<reference evidence="17" key="2">
    <citation type="submission" date="2012-05" db="EMBL/GenBank/DDBJ databases">
        <title>The Genome Annotation of Fusarium oxysporum Cotton.</title>
        <authorList>
            <consortium name="The Broad Institute Genomics Platform"/>
            <person name="Ma L.-J."/>
            <person name="Corby-Kistler H."/>
            <person name="Broz K."/>
            <person name="Gale L.R."/>
            <person name="Jonkers W."/>
            <person name="O'Donnell K."/>
            <person name="Ploetz R."/>
            <person name="Steinberg C."/>
            <person name="Schwartz D.C."/>
            <person name="VanEtten H."/>
            <person name="Zhou S."/>
            <person name="Young S.K."/>
            <person name="Zeng Q."/>
            <person name="Gargeya S."/>
            <person name="Fitzgerald M."/>
            <person name="Abouelleil A."/>
            <person name="Alvarado L."/>
            <person name="Chapman S.B."/>
            <person name="Gainer-Dewar J."/>
            <person name="Goldberg J."/>
            <person name="Griggs A."/>
            <person name="Gujja S."/>
            <person name="Hansen M."/>
            <person name="Howarth C."/>
            <person name="Imamovic A."/>
            <person name="Ireland A."/>
            <person name="Larimer J."/>
            <person name="McCowan C."/>
            <person name="Murphy C."/>
            <person name="Pearson M."/>
            <person name="Poon T.W."/>
            <person name="Priest M."/>
            <person name="Roberts A."/>
            <person name="Saif S."/>
            <person name="Shea T."/>
            <person name="Sykes S."/>
            <person name="Wortman J."/>
            <person name="Nusbaum C."/>
            <person name="Birren B."/>
        </authorList>
    </citation>
    <scope>NUCLEOTIDE SEQUENCE</scope>
    <source>
        <strain evidence="17">25433</strain>
    </source>
</reference>
<organism evidence="17">
    <name type="scientific">Fusarium oxysporum f. sp. vasinfectum 25433</name>
    <dbReference type="NCBI Taxonomy" id="1089449"/>
    <lineage>
        <taxon>Eukaryota</taxon>
        <taxon>Fungi</taxon>
        <taxon>Dikarya</taxon>
        <taxon>Ascomycota</taxon>
        <taxon>Pezizomycotina</taxon>
        <taxon>Sordariomycetes</taxon>
        <taxon>Hypocreomycetidae</taxon>
        <taxon>Hypocreales</taxon>
        <taxon>Nectriaceae</taxon>
        <taxon>Fusarium</taxon>
        <taxon>Fusarium oxysporum species complex</taxon>
    </lineage>
</organism>
<keyword evidence="6" id="KW-0336">GPI-anchor</keyword>
<comment type="subcellular location">
    <subcellularLocation>
        <location evidence="2">Membrane</location>
        <topology evidence="2">Lipid-anchor</topology>
        <topology evidence="2">GPI-anchor</topology>
    </subcellularLocation>
    <subcellularLocation>
        <location evidence="1">Membrane</location>
        <topology evidence="1">Multi-pass membrane protein</topology>
    </subcellularLocation>
    <subcellularLocation>
        <location evidence="3">Secreted</location>
    </subcellularLocation>
</comment>
<evidence type="ECO:0000256" key="13">
    <source>
        <dbReference type="ARBA" id="ARBA00038359"/>
    </source>
</evidence>
<keyword evidence="7 14" id="KW-0812">Transmembrane</keyword>
<dbReference type="EMBL" id="JH657947">
    <property type="protein sequence ID" value="EXM21316.1"/>
    <property type="molecule type" value="Genomic_DNA"/>
</dbReference>
<evidence type="ECO:0000256" key="4">
    <source>
        <dbReference type="ARBA" id="ARBA00010031"/>
    </source>
</evidence>
<feature type="transmembrane region" description="Helical" evidence="14">
    <location>
        <begin position="166"/>
        <end position="187"/>
    </location>
</feature>
<dbReference type="AlphaFoldDB" id="X0LJZ3"/>
<dbReference type="PANTHER" id="PTHR33048">
    <property type="entry name" value="PTH11-LIKE INTEGRAL MEMBRANE PROTEIN (AFU_ORTHOLOGUE AFUA_5G11245)"/>
    <property type="match status" value="1"/>
</dbReference>
<evidence type="ECO:0000256" key="8">
    <source>
        <dbReference type="ARBA" id="ARBA00022729"/>
    </source>
</evidence>
<dbReference type="Proteomes" id="UP000030701">
    <property type="component" value="Unassembled WGS sequence"/>
</dbReference>
<keyword evidence="6" id="KW-0325">Glycoprotein</keyword>
<keyword evidence="11" id="KW-1015">Disulfide bond</keyword>
<evidence type="ECO:0000256" key="3">
    <source>
        <dbReference type="ARBA" id="ARBA00004613"/>
    </source>
</evidence>
<sequence length="441" mass="49565">MMIVLQGTNLCFVLFCLDNVSLPNATMLVRRVLYAFALCLIPAGGLAQTHELDRRAVDPLAGTSECARTCFTKTNDTEAFQGSQTDDLCQYKPLYHSVEVCVKHDCNFTEILDFKKRTSRACDWPITDRRQEIRISCLTIGILAMVFFTMRAISKIIGFVPYGHDDSLILATLPFIIAFNIFCQVLTSKGLGLDIWFVEEDDIRTFLILIFASELSYAIALALVKLSILAFFLRIFPDQKFRTIVRWTTIFILFMCPLYLALILAQRRPLDLFWNGWKNKNPQGVILSGNLIGITHGAWNVALDIWMMILPMTQLLKIGIKLKKKIGVIAMFGVGLFLTIVSSVRIPSLIVFSTSRNITADSVGIIIWSNIEICVGMMVACMPGARQFVRDTILRVKRGNESDGSSAENIFIERTIETIQTDADETAMSSIVRPEEVLLSK</sequence>
<feature type="transmembrane region" description="Helical" evidence="14">
    <location>
        <begin position="133"/>
        <end position="154"/>
    </location>
</feature>
<dbReference type="Pfam" id="PF05730">
    <property type="entry name" value="CFEM"/>
    <property type="match status" value="1"/>
</dbReference>
<keyword evidence="10 14" id="KW-0472">Membrane</keyword>
<dbReference type="Pfam" id="PF20684">
    <property type="entry name" value="Fung_rhodopsin"/>
    <property type="match status" value="1"/>
</dbReference>
<dbReference type="InterPro" id="IPR049326">
    <property type="entry name" value="Rhodopsin_dom_fungi"/>
</dbReference>
<feature type="transmembrane region" description="Helical" evidence="14">
    <location>
        <begin position="207"/>
        <end position="232"/>
    </location>
</feature>
<keyword evidence="9 14" id="KW-1133">Transmembrane helix</keyword>
<evidence type="ECO:0000259" key="16">
    <source>
        <dbReference type="Pfam" id="PF20684"/>
    </source>
</evidence>
<feature type="domain" description="CFEM" evidence="15">
    <location>
        <begin position="62"/>
        <end position="123"/>
    </location>
</feature>
<dbReference type="GO" id="GO:0005576">
    <property type="term" value="C:extracellular region"/>
    <property type="evidence" value="ECO:0007669"/>
    <property type="project" value="UniProtKB-SubCell"/>
</dbReference>
<feature type="domain" description="Rhodopsin" evidence="16">
    <location>
        <begin position="151"/>
        <end position="390"/>
    </location>
</feature>
<comment type="similarity">
    <text evidence="4">Belongs to the RBT5 family.</text>
</comment>
<evidence type="ECO:0000256" key="14">
    <source>
        <dbReference type="SAM" id="Phobius"/>
    </source>
</evidence>
<accession>X0LJZ3</accession>
<evidence type="ECO:0000256" key="5">
    <source>
        <dbReference type="ARBA" id="ARBA00022525"/>
    </source>
</evidence>
<evidence type="ECO:0000256" key="2">
    <source>
        <dbReference type="ARBA" id="ARBA00004589"/>
    </source>
</evidence>
<keyword evidence="8" id="KW-0732">Signal</keyword>
<gene>
    <name evidence="17" type="ORF">FOTG_10842</name>
</gene>
<protein>
    <submittedName>
        <fullName evidence="17">Uncharacterized protein</fullName>
    </submittedName>
</protein>
<dbReference type="InterPro" id="IPR008427">
    <property type="entry name" value="Extracellular_membr_CFEM_dom"/>
</dbReference>
<evidence type="ECO:0000256" key="1">
    <source>
        <dbReference type="ARBA" id="ARBA00004141"/>
    </source>
</evidence>